<dbReference type="EMBL" id="FP565814">
    <property type="protein sequence ID" value="CBH25643.1"/>
    <property type="molecule type" value="Genomic_DNA"/>
</dbReference>
<dbReference type="Proteomes" id="UP000000933">
    <property type="component" value="Chromosome"/>
</dbReference>
<gene>
    <name evidence="1" type="ordered locus">SRM_02722</name>
</gene>
<evidence type="ECO:0000313" key="1">
    <source>
        <dbReference type="EMBL" id="CBH25643.1"/>
    </source>
</evidence>
<reference evidence="2" key="2">
    <citation type="submission" date="2010-04" db="EMBL/GenBank/DDBJ databases">
        <title>Genome sequence of Salinibacter ruber M8.</title>
        <authorList>
            <consortium name="Genoscope"/>
        </authorList>
    </citation>
    <scope>NUCLEOTIDE SEQUENCE [LARGE SCALE GENOMIC DNA]</scope>
    <source>
        <strain evidence="2">M8</strain>
    </source>
</reference>
<dbReference type="AlphaFoldDB" id="D5HC88"/>
<protein>
    <submittedName>
        <fullName evidence="1">Uncharacterized protein</fullName>
    </submittedName>
</protein>
<dbReference type="KEGG" id="srm:SRM_02722"/>
<proteinExistence type="predicted"/>
<organism evidence="1 2">
    <name type="scientific">Salinibacter ruber (strain M8)</name>
    <dbReference type="NCBI Taxonomy" id="761659"/>
    <lineage>
        <taxon>Bacteria</taxon>
        <taxon>Pseudomonadati</taxon>
        <taxon>Rhodothermota</taxon>
        <taxon>Rhodothermia</taxon>
        <taxon>Rhodothermales</taxon>
        <taxon>Salinibacteraceae</taxon>
        <taxon>Salinibacter</taxon>
    </lineage>
</organism>
<sequence length="77" mass="8614">MVGRCFPLLVEVGPDMLFRIHSFPSKILNPSTISSIPFTHLKMKVLRITFGFLCIPTLTSFPKLTSLNNSVIFADCN</sequence>
<reference evidence="1 2" key="1">
    <citation type="journal article" date="2010" name="ISME J.">
        <title>Fine-scale evolution: genomic, phenotypic and ecological differentiation in two coexisting Salinibacter ruber strains.</title>
        <authorList>
            <person name="Pena A."/>
            <person name="Teeling H."/>
            <person name="Huerta-Cepas J."/>
            <person name="Santos F."/>
            <person name="Yarza P."/>
            <person name="Brito-Echeverria J."/>
            <person name="Lucio M."/>
            <person name="Schmitt-Kopplin P."/>
            <person name="Meseguer I."/>
            <person name="Schenowitz C."/>
            <person name="Dossat C."/>
            <person name="Barbe V."/>
            <person name="Dopazo J."/>
            <person name="Rossello-Mora R."/>
            <person name="Schuler M."/>
            <person name="Glockner F.O."/>
            <person name="Amann R."/>
            <person name="Gabaldon T."/>
            <person name="Anton J."/>
        </authorList>
    </citation>
    <scope>NUCLEOTIDE SEQUENCE [LARGE SCALE GENOMIC DNA]</scope>
    <source>
        <strain evidence="1 2">M8</strain>
    </source>
</reference>
<name>D5HC88_SALRM</name>
<dbReference type="HOGENOM" id="CLU_2635990_0_0_10"/>
<evidence type="ECO:0000313" key="2">
    <source>
        <dbReference type="Proteomes" id="UP000000933"/>
    </source>
</evidence>
<accession>D5HC88</accession>